<sequence length="420" mass="47621">MSIKGVGKDWYVGKKKSTLITFMGKRTDFNYDDLSMIMYSFPNGRKNGNVSFRKKTDEVIPFNFKSPSSDAVLRAIDLIRENNPELEIQKAIVEQKDPSKETKLCKYCQKEIPYKAIICPYCNRKQKSTKKKIVIGIVVVFTFCGIFSSMMKDNDNTSRTASQQKNDGINIENIISYTPYTVDEMMEDLDNNPMNASDKYKGQYIEITGKLGNIDSSGKYISLLPKKGLHFTGVHCSIKNDDQKTVIKGLSIDDIITIQGKCTDVGEVLGYYLDIDTVFEGDTLSTSVSEEPETYNLGDVYEDDNMTVMFLDCGDYTTDNQFLQPENGYKYIFAEFSITNNGNEDISTGAYDFKCYADDTEISKTSLSSSNDAMTSITTLSPGKNVKGKIFFEVPTDVSKIEIQYEIDYWDENRIYFIFE</sequence>
<evidence type="ECO:0000259" key="3">
    <source>
        <dbReference type="Pfam" id="PF11611"/>
    </source>
</evidence>
<dbReference type="InterPro" id="IPR029050">
    <property type="entry name" value="Immunoprotect_excell_Ig-like"/>
</dbReference>
<evidence type="ECO:0000256" key="1">
    <source>
        <dbReference type="ARBA" id="ARBA00022729"/>
    </source>
</evidence>
<evidence type="ECO:0000256" key="2">
    <source>
        <dbReference type="SAM" id="Phobius"/>
    </source>
</evidence>
<dbReference type="Pfam" id="PF11611">
    <property type="entry name" value="DUF4352"/>
    <property type="match status" value="1"/>
</dbReference>
<keyword evidence="1" id="KW-0732">Signal</keyword>
<evidence type="ECO:0000313" key="4">
    <source>
        <dbReference type="EMBL" id="XCD05089.1"/>
    </source>
</evidence>
<feature type="domain" description="DUF4352" evidence="3">
    <location>
        <begin position="295"/>
        <end position="413"/>
    </location>
</feature>
<feature type="transmembrane region" description="Helical" evidence="2">
    <location>
        <begin position="133"/>
        <end position="151"/>
    </location>
</feature>
<dbReference type="Gene3D" id="2.60.40.1240">
    <property type="match status" value="1"/>
</dbReference>
<name>A0AAU8B0J3_9CAUD</name>
<keyword evidence="2" id="KW-1133">Transmembrane helix</keyword>
<keyword evidence="2" id="KW-0812">Transmembrane</keyword>
<reference evidence="4" key="1">
    <citation type="submission" date="2024-03" db="EMBL/GenBank/DDBJ databases">
        <title>Diverse circular DNA viruses in blood, oral, and fecal samples of captive lemurs.</title>
        <authorList>
            <person name="Paietta E.N."/>
            <person name="Kraberger S."/>
            <person name="Lund M.C."/>
            <person name="Custer J.M."/>
            <person name="Vargas K.M."/>
            <person name="Ehmke E.E."/>
            <person name="Yoder A.D."/>
            <person name="Varsani A."/>
        </authorList>
    </citation>
    <scope>NUCLEOTIDE SEQUENCE</scope>
    <source>
        <strain evidence="4">Duke_24FS_4</strain>
    </source>
</reference>
<organism evidence="4">
    <name type="scientific">Dulem virus 35</name>
    <dbReference type="NCBI Taxonomy" id="3145753"/>
    <lineage>
        <taxon>Viruses</taxon>
        <taxon>Duplodnaviria</taxon>
        <taxon>Heunggongvirae</taxon>
        <taxon>Uroviricota</taxon>
        <taxon>Caudoviricetes</taxon>
    </lineage>
</organism>
<accession>A0AAU8B0J3</accession>
<dbReference type="Pfam" id="PF12869">
    <property type="entry name" value="tRNA_anti-like"/>
    <property type="match status" value="1"/>
</dbReference>
<dbReference type="InterPro" id="IPR029051">
    <property type="entry name" value="DUF4352"/>
</dbReference>
<proteinExistence type="predicted"/>
<dbReference type="EMBL" id="PP511522">
    <property type="protein sequence ID" value="XCD05089.1"/>
    <property type="molecule type" value="Genomic_DNA"/>
</dbReference>
<protein>
    <recommendedName>
        <fullName evidence="3">DUF4352 domain-containing protein</fullName>
    </recommendedName>
</protein>
<keyword evidence="2" id="KW-0472">Membrane</keyword>
<dbReference type="InterPro" id="IPR024422">
    <property type="entry name" value="Protein_unknown_function_OB"/>
</dbReference>